<comment type="caution">
    <text evidence="1">The sequence shown here is derived from an EMBL/GenBank/DDBJ whole genome shotgun (WGS) entry which is preliminary data.</text>
</comment>
<dbReference type="EMBL" id="RWJN01000626">
    <property type="protein sequence ID" value="TCD60272.1"/>
    <property type="molecule type" value="Genomic_DNA"/>
</dbReference>
<dbReference type="Proteomes" id="UP000292702">
    <property type="component" value="Unassembled WGS sequence"/>
</dbReference>
<organism evidence="1 2">
    <name type="scientific">Steccherinum ochraceum</name>
    <dbReference type="NCBI Taxonomy" id="92696"/>
    <lineage>
        <taxon>Eukaryota</taxon>
        <taxon>Fungi</taxon>
        <taxon>Dikarya</taxon>
        <taxon>Basidiomycota</taxon>
        <taxon>Agaricomycotina</taxon>
        <taxon>Agaricomycetes</taxon>
        <taxon>Polyporales</taxon>
        <taxon>Steccherinaceae</taxon>
        <taxon>Steccherinum</taxon>
    </lineage>
</organism>
<protein>
    <submittedName>
        <fullName evidence="1">Uncharacterized protein</fullName>
    </submittedName>
</protein>
<gene>
    <name evidence="1" type="ORF">EIP91_010436</name>
</gene>
<keyword evidence="2" id="KW-1185">Reference proteome</keyword>
<dbReference type="AlphaFoldDB" id="A0A4R0R0M0"/>
<reference evidence="1 2" key="1">
    <citation type="submission" date="2018-11" db="EMBL/GenBank/DDBJ databases">
        <title>Genome assembly of Steccherinum ochraceum LE-BIN_3174, the white-rot fungus of the Steccherinaceae family (The Residual Polyporoid clade, Polyporales, Basidiomycota).</title>
        <authorList>
            <person name="Fedorova T.V."/>
            <person name="Glazunova O.A."/>
            <person name="Landesman E.O."/>
            <person name="Moiseenko K.V."/>
            <person name="Psurtseva N.V."/>
            <person name="Savinova O.S."/>
            <person name="Shakhova N.V."/>
            <person name="Tyazhelova T.V."/>
            <person name="Vasina D.V."/>
        </authorList>
    </citation>
    <scope>NUCLEOTIDE SEQUENCE [LARGE SCALE GENOMIC DNA]</scope>
    <source>
        <strain evidence="1 2">LE-BIN_3174</strain>
    </source>
</reference>
<evidence type="ECO:0000313" key="1">
    <source>
        <dbReference type="EMBL" id="TCD60272.1"/>
    </source>
</evidence>
<name>A0A4R0R0M0_9APHY</name>
<sequence length="198" mass="21469">MMPSPSLADQDIHELAICNSLLVPSSEAEDGDLDSAMRHVDTAAWPDIVHWHRQYPKSPSTVIVELAGVLSVQLSDQTASSPPRLTIWFLANLTTVLSNLSGSTFACAHVIVSPGPGVDRHLWNPDVQGPIQDAVGAAWSSVDETLHALGAGCEKDVRFTADWEWNSGCRCAFARRLFPLSLKGKEACTCDIVQMSLF</sequence>
<evidence type="ECO:0000313" key="2">
    <source>
        <dbReference type="Proteomes" id="UP000292702"/>
    </source>
</evidence>
<proteinExistence type="predicted"/>
<accession>A0A4R0R0M0</accession>